<keyword evidence="2" id="KW-1185">Reference proteome</keyword>
<dbReference type="AlphaFoldDB" id="A0A2A9PPD5"/>
<name>A0A2A9PPD5_OPHUN</name>
<evidence type="ECO:0000313" key="2">
    <source>
        <dbReference type="Proteomes" id="UP000037136"/>
    </source>
</evidence>
<reference evidence="1 2" key="1">
    <citation type="journal article" date="2015" name="BMC Genomics">
        <title>Gene expression during zombie ant biting behavior reflects the complexity underlying fungal parasitic behavioral manipulation.</title>
        <authorList>
            <person name="de Bekker C."/>
            <person name="Ohm R.A."/>
            <person name="Loreto R.G."/>
            <person name="Sebastian A."/>
            <person name="Albert I."/>
            <person name="Merrow M."/>
            <person name="Brachmann A."/>
            <person name="Hughes D.P."/>
        </authorList>
    </citation>
    <scope>NUCLEOTIDE SEQUENCE [LARGE SCALE GENOMIC DNA]</scope>
    <source>
        <strain evidence="1 2">SC16a</strain>
    </source>
</reference>
<protein>
    <submittedName>
        <fullName evidence="1">Uncharacterized protein</fullName>
    </submittedName>
</protein>
<gene>
    <name evidence="1" type="ORF">XA68_16657</name>
</gene>
<organism evidence="1 2">
    <name type="scientific">Ophiocordyceps unilateralis</name>
    <name type="common">Zombie-ant fungus</name>
    <name type="synonym">Torrubia unilateralis</name>
    <dbReference type="NCBI Taxonomy" id="268505"/>
    <lineage>
        <taxon>Eukaryota</taxon>
        <taxon>Fungi</taxon>
        <taxon>Dikarya</taxon>
        <taxon>Ascomycota</taxon>
        <taxon>Pezizomycotina</taxon>
        <taxon>Sordariomycetes</taxon>
        <taxon>Hypocreomycetidae</taxon>
        <taxon>Hypocreales</taxon>
        <taxon>Ophiocordycipitaceae</taxon>
        <taxon>Ophiocordyceps</taxon>
    </lineage>
</organism>
<dbReference type="Proteomes" id="UP000037136">
    <property type="component" value="Unassembled WGS sequence"/>
</dbReference>
<evidence type="ECO:0000313" key="1">
    <source>
        <dbReference type="EMBL" id="PFH63218.1"/>
    </source>
</evidence>
<sequence length="104" mass="11809">MPRLAAELSSPHPVKRRIQRCCPVQRVHLTALSAQPTLGSSLSQLDKAMTHHDALWASWQACMPWQLFLAPVVLCQKPRLFHGKAGLIRLDRTVRHEELAKELK</sequence>
<reference evidence="1 2" key="2">
    <citation type="journal article" date="2017" name="Sci. Rep.">
        <title>Ant-infecting Ophiocordyceps genomes reveal a high diversity of potential behavioral manipulation genes and a possible major role for enterotoxins.</title>
        <authorList>
            <person name="de Bekker C."/>
            <person name="Ohm R.A."/>
            <person name="Evans H.C."/>
            <person name="Brachmann A."/>
            <person name="Hughes D.P."/>
        </authorList>
    </citation>
    <scope>NUCLEOTIDE SEQUENCE [LARGE SCALE GENOMIC DNA]</scope>
    <source>
        <strain evidence="1 2">SC16a</strain>
    </source>
</reference>
<comment type="caution">
    <text evidence="1">The sequence shown here is derived from an EMBL/GenBank/DDBJ whole genome shotgun (WGS) entry which is preliminary data.</text>
</comment>
<proteinExistence type="predicted"/>
<accession>A0A2A9PPD5</accession>
<dbReference type="EMBL" id="LAZP02000006">
    <property type="protein sequence ID" value="PFH63218.1"/>
    <property type="molecule type" value="Genomic_DNA"/>
</dbReference>